<dbReference type="AlphaFoldDB" id="A0AAW1WT21"/>
<evidence type="ECO:0008006" key="5">
    <source>
        <dbReference type="Google" id="ProtNLM"/>
    </source>
</evidence>
<dbReference type="InterPro" id="IPR002885">
    <property type="entry name" value="PPR_rpt"/>
</dbReference>
<feature type="repeat" description="PPR" evidence="2">
    <location>
        <begin position="406"/>
        <end position="440"/>
    </location>
</feature>
<dbReference type="Gene3D" id="1.25.40.10">
    <property type="entry name" value="Tetratricopeptide repeat domain"/>
    <property type="match status" value="3"/>
</dbReference>
<dbReference type="Proteomes" id="UP001457282">
    <property type="component" value="Unassembled WGS sequence"/>
</dbReference>
<reference evidence="3 4" key="1">
    <citation type="journal article" date="2023" name="G3 (Bethesda)">
        <title>A chromosome-length genome assembly and annotation of blackberry (Rubus argutus, cv. 'Hillquist').</title>
        <authorList>
            <person name="Bruna T."/>
            <person name="Aryal R."/>
            <person name="Dudchenko O."/>
            <person name="Sargent D.J."/>
            <person name="Mead D."/>
            <person name="Buti M."/>
            <person name="Cavallini A."/>
            <person name="Hytonen T."/>
            <person name="Andres J."/>
            <person name="Pham M."/>
            <person name="Weisz D."/>
            <person name="Mascagni F."/>
            <person name="Usai G."/>
            <person name="Natali L."/>
            <person name="Bassil N."/>
            <person name="Fernandez G.E."/>
            <person name="Lomsadze A."/>
            <person name="Armour M."/>
            <person name="Olukolu B."/>
            <person name="Poorten T."/>
            <person name="Britton C."/>
            <person name="Davik J."/>
            <person name="Ashrafi H."/>
            <person name="Aiden E.L."/>
            <person name="Borodovsky M."/>
            <person name="Worthington M."/>
        </authorList>
    </citation>
    <scope>NUCLEOTIDE SEQUENCE [LARGE SCALE GENOMIC DNA]</scope>
    <source>
        <strain evidence="3">PI 553951</strain>
    </source>
</reference>
<comment type="caution">
    <text evidence="3">The sequence shown here is derived from an EMBL/GenBank/DDBJ whole genome shotgun (WGS) entry which is preliminary data.</text>
</comment>
<dbReference type="InterPro" id="IPR011990">
    <property type="entry name" value="TPR-like_helical_dom_sf"/>
</dbReference>
<dbReference type="EMBL" id="JBEDUW010000005">
    <property type="protein sequence ID" value="KAK9926801.1"/>
    <property type="molecule type" value="Genomic_DNA"/>
</dbReference>
<evidence type="ECO:0000313" key="4">
    <source>
        <dbReference type="Proteomes" id="UP001457282"/>
    </source>
</evidence>
<evidence type="ECO:0000256" key="2">
    <source>
        <dbReference type="PROSITE-ProRule" id="PRU00708"/>
    </source>
</evidence>
<evidence type="ECO:0000256" key="1">
    <source>
        <dbReference type="ARBA" id="ARBA00022737"/>
    </source>
</evidence>
<dbReference type="InterPro" id="IPR044578">
    <property type="entry name" value="BIR6-like"/>
</dbReference>
<protein>
    <recommendedName>
        <fullName evidence="5">Pentatricopeptide repeat-containing protein</fullName>
    </recommendedName>
</protein>
<dbReference type="NCBIfam" id="TIGR00756">
    <property type="entry name" value="PPR"/>
    <property type="match status" value="3"/>
</dbReference>
<dbReference type="Pfam" id="PF01535">
    <property type="entry name" value="PPR"/>
    <property type="match status" value="3"/>
</dbReference>
<evidence type="ECO:0000313" key="3">
    <source>
        <dbReference type="EMBL" id="KAK9926801.1"/>
    </source>
</evidence>
<organism evidence="3 4">
    <name type="scientific">Rubus argutus</name>
    <name type="common">Southern blackberry</name>
    <dbReference type="NCBI Taxonomy" id="59490"/>
    <lineage>
        <taxon>Eukaryota</taxon>
        <taxon>Viridiplantae</taxon>
        <taxon>Streptophyta</taxon>
        <taxon>Embryophyta</taxon>
        <taxon>Tracheophyta</taxon>
        <taxon>Spermatophyta</taxon>
        <taxon>Magnoliopsida</taxon>
        <taxon>eudicotyledons</taxon>
        <taxon>Gunneridae</taxon>
        <taxon>Pentapetalae</taxon>
        <taxon>rosids</taxon>
        <taxon>fabids</taxon>
        <taxon>Rosales</taxon>
        <taxon>Rosaceae</taxon>
        <taxon>Rosoideae</taxon>
        <taxon>Rosoideae incertae sedis</taxon>
        <taxon>Rubus</taxon>
    </lineage>
</organism>
<keyword evidence="1" id="KW-0677">Repeat</keyword>
<gene>
    <name evidence="3" type="ORF">M0R45_024012</name>
</gene>
<proteinExistence type="predicted"/>
<feature type="repeat" description="PPR" evidence="2">
    <location>
        <begin position="371"/>
        <end position="405"/>
    </location>
</feature>
<accession>A0AAW1WT21</accession>
<dbReference type="GO" id="GO:0008380">
    <property type="term" value="P:RNA splicing"/>
    <property type="evidence" value="ECO:0007669"/>
    <property type="project" value="InterPro"/>
</dbReference>
<dbReference type="Pfam" id="PF13041">
    <property type="entry name" value="PPR_2"/>
    <property type="match status" value="1"/>
</dbReference>
<sequence length="633" mass="72049">MNRAKAVLTALGSANSLVLSRFYSTTRPLCTQVTHFPHLSHLLSNQSYSSHFLNTHQKLFFSSTPNSVLQLVLANQWSAELESELSEAHPSLTHDAVIYVLKKLDKDPPKASNFFNWVCEKNGFSPSSSIFSLMLRILVHKDSMKQFWTTLTKMKEQGFYIDVQTYLAISEQLKTGKMDTDSVAFKYFYERMIQDNGTDDVVKKVVDVVLGSEWNDGVEKQLEELNIVLSDNFVIRVLRDLRVCPSKALRFFHWVNQCPGYEHNSITYNGIARVLGQVDSIGEFWWVIEEMKAAGHEMDLDSYIKVSRQFQKSKMMEDAVKLYELMMDGPYKPSVQDCSMLLRSIAASGKPDLDLVFRVAKKFESAGNTLSKAVYDGIHRSLTRAGSFDEAEDILKVMRNAGFEPDNITYSQVVFGLCKAKKLEEACKVLDDMEQSGCVPDIKTWTILIQGHCAANEVDKALMCFAKMMEKQCEADADLLDVLINGFLQQKKVDGAYKLLIEMLNTARVRPWQATFKNLIENQLGARKLEEAMELLRLMKKQNYPPYPEPFVRYISKFGSVEDASEFFKALSVKEYPSTAAYVHVFKSFFKEGRHSEAKDLLYKCPHHIRKLGEIRKLFGSTKRSKTTATATA</sequence>
<dbReference type="PROSITE" id="PS51375">
    <property type="entry name" value="PPR"/>
    <property type="match status" value="3"/>
</dbReference>
<feature type="repeat" description="PPR" evidence="2">
    <location>
        <begin position="441"/>
        <end position="475"/>
    </location>
</feature>
<dbReference type="PANTHER" id="PTHR47003:SF2">
    <property type="entry name" value="OS01G0970900 PROTEIN"/>
    <property type="match status" value="1"/>
</dbReference>
<keyword evidence="4" id="KW-1185">Reference proteome</keyword>
<dbReference type="PANTHER" id="PTHR47003">
    <property type="entry name" value="OS01G0970900 PROTEIN"/>
    <property type="match status" value="1"/>
</dbReference>
<name>A0AAW1WT21_RUBAR</name>